<name>A0ABS2ISH1_9ACTN</name>
<dbReference type="Proteomes" id="UP001518872">
    <property type="component" value="Unassembled WGS sequence"/>
</dbReference>
<evidence type="ECO:0000313" key="2">
    <source>
        <dbReference type="Proteomes" id="UP001518872"/>
    </source>
</evidence>
<dbReference type="RefSeq" id="WP_204925250.1">
    <property type="nucleotide sequence ID" value="NZ_JAFEUC010000005.1"/>
</dbReference>
<comment type="caution">
    <text evidence="1">The sequence shown here is derived from an EMBL/GenBank/DDBJ whole genome shotgun (WGS) entry which is preliminary data.</text>
</comment>
<accession>A0ABS2ISH1</accession>
<gene>
    <name evidence="1" type="ORF">JQX11_13130</name>
</gene>
<keyword evidence="2" id="KW-1185">Reference proteome</keyword>
<dbReference type="EMBL" id="JAFEUC010000005">
    <property type="protein sequence ID" value="MBM7077280.1"/>
    <property type="molecule type" value="Genomic_DNA"/>
</dbReference>
<sequence length="77" mass="8266">MVGASGFQPIALDGTVSLDADEAVVRWLPTEFTRAVVGQQLFAVLAEPVRCHLVLWLPSVGDVPGTGLRTRFWLCAG</sequence>
<evidence type="ECO:0000313" key="1">
    <source>
        <dbReference type="EMBL" id="MBM7077280.1"/>
    </source>
</evidence>
<reference evidence="1 2" key="1">
    <citation type="submission" date="2021-02" db="EMBL/GenBank/DDBJ databases">
        <authorList>
            <person name="Ra J.-S."/>
        </authorList>
    </citation>
    <scope>NUCLEOTIDE SEQUENCE [LARGE SCALE GENOMIC DNA]</scope>
    <source>
        <strain evidence="1 2">MMS20-R1-14</strain>
    </source>
</reference>
<proteinExistence type="predicted"/>
<protein>
    <submittedName>
        <fullName evidence="1">Uncharacterized protein</fullName>
    </submittedName>
</protein>
<organism evidence="1 2">
    <name type="scientific">Micromonospora humida</name>
    <dbReference type="NCBI Taxonomy" id="2809018"/>
    <lineage>
        <taxon>Bacteria</taxon>
        <taxon>Bacillati</taxon>
        <taxon>Actinomycetota</taxon>
        <taxon>Actinomycetes</taxon>
        <taxon>Micromonosporales</taxon>
        <taxon>Micromonosporaceae</taxon>
        <taxon>Micromonospora</taxon>
    </lineage>
</organism>